<accession>A0ACC2U2P6</accession>
<proteinExistence type="predicted"/>
<reference evidence="1" key="1">
    <citation type="submission" date="2022-04" db="EMBL/GenBank/DDBJ databases">
        <title>Genome of the entomopathogenic fungus Entomophthora muscae.</title>
        <authorList>
            <person name="Elya C."/>
            <person name="Lovett B.R."/>
            <person name="Lee E."/>
            <person name="Macias A.M."/>
            <person name="Hajek A.E."/>
            <person name="De Bivort B.L."/>
            <person name="Kasson M.T."/>
            <person name="De Fine Licht H.H."/>
            <person name="Stajich J.E."/>
        </authorList>
    </citation>
    <scope>NUCLEOTIDE SEQUENCE</scope>
    <source>
        <strain evidence="1">Berkeley</strain>
    </source>
</reference>
<organism evidence="1 2">
    <name type="scientific">Entomophthora muscae</name>
    <dbReference type="NCBI Taxonomy" id="34485"/>
    <lineage>
        <taxon>Eukaryota</taxon>
        <taxon>Fungi</taxon>
        <taxon>Fungi incertae sedis</taxon>
        <taxon>Zoopagomycota</taxon>
        <taxon>Entomophthoromycotina</taxon>
        <taxon>Entomophthoromycetes</taxon>
        <taxon>Entomophthorales</taxon>
        <taxon>Entomophthoraceae</taxon>
        <taxon>Entomophthora</taxon>
    </lineage>
</organism>
<name>A0ACC2U2P6_9FUNG</name>
<evidence type="ECO:0000313" key="2">
    <source>
        <dbReference type="Proteomes" id="UP001165960"/>
    </source>
</evidence>
<comment type="caution">
    <text evidence="1">The sequence shown here is derived from an EMBL/GenBank/DDBJ whole genome shotgun (WGS) entry which is preliminary data.</text>
</comment>
<dbReference type="EMBL" id="QTSX02001500">
    <property type="protein sequence ID" value="KAJ9081089.1"/>
    <property type="molecule type" value="Genomic_DNA"/>
</dbReference>
<sequence>MPVPSLTPPSPAGAPWYSWYPENGSAQITGYSKINENGTIDAQVLAEAQEVLANLQEEN</sequence>
<dbReference type="Proteomes" id="UP001165960">
    <property type="component" value="Unassembled WGS sequence"/>
</dbReference>
<protein>
    <submittedName>
        <fullName evidence="1">Uncharacterized protein</fullName>
    </submittedName>
</protein>
<keyword evidence="2" id="KW-1185">Reference proteome</keyword>
<gene>
    <name evidence="1" type="ORF">DSO57_1018396</name>
</gene>
<evidence type="ECO:0000313" key="1">
    <source>
        <dbReference type="EMBL" id="KAJ9081089.1"/>
    </source>
</evidence>